<dbReference type="GO" id="GO:0045743">
    <property type="term" value="P:positive regulation of fibroblast growth factor receptor signaling pathway"/>
    <property type="evidence" value="ECO:0007669"/>
    <property type="project" value="TreeGrafter"/>
</dbReference>
<evidence type="ECO:0000256" key="3">
    <source>
        <dbReference type="ARBA" id="ARBA00022527"/>
    </source>
</evidence>
<feature type="domain" description="Protein kinase" evidence="6">
    <location>
        <begin position="643"/>
        <end position="925"/>
    </location>
</feature>
<evidence type="ECO:0000256" key="2">
    <source>
        <dbReference type="ARBA" id="ARBA00022490"/>
    </source>
</evidence>
<dbReference type="PANTHER" id="PTHR46392:SF1">
    <property type="entry name" value="DUAL SERINE_THREONINE AND TYROSINE PROTEIN KINASE"/>
    <property type="match status" value="1"/>
</dbReference>
<evidence type="ECO:0000256" key="1">
    <source>
        <dbReference type="ARBA" id="ARBA00004496"/>
    </source>
</evidence>
<dbReference type="EMBL" id="JARQWQ010000002">
    <property type="protein sequence ID" value="KAK2573364.1"/>
    <property type="molecule type" value="Genomic_DNA"/>
</dbReference>
<evidence type="ECO:0000313" key="8">
    <source>
        <dbReference type="Proteomes" id="UP001249851"/>
    </source>
</evidence>
<dbReference type="SMART" id="SM00220">
    <property type="entry name" value="S_TKc"/>
    <property type="match status" value="1"/>
</dbReference>
<dbReference type="Gene3D" id="3.40.50.300">
    <property type="entry name" value="P-loop containing nucleotide triphosphate hydrolases"/>
    <property type="match status" value="1"/>
</dbReference>
<evidence type="ECO:0000313" key="7">
    <source>
        <dbReference type="EMBL" id="KAK2573364.1"/>
    </source>
</evidence>
<dbReference type="GO" id="GO:0004674">
    <property type="term" value="F:protein serine/threonine kinase activity"/>
    <property type="evidence" value="ECO:0007669"/>
    <property type="project" value="UniProtKB-KW"/>
</dbReference>
<dbReference type="InterPro" id="IPR011009">
    <property type="entry name" value="Kinase-like_dom_sf"/>
</dbReference>
<dbReference type="InterPro" id="IPR000719">
    <property type="entry name" value="Prot_kinase_dom"/>
</dbReference>
<evidence type="ECO:0000259" key="6">
    <source>
        <dbReference type="SMART" id="SM00220"/>
    </source>
</evidence>
<keyword evidence="8" id="KW-1185">Reference proteome</keyword>
<gene>
    <name evidence="7" type="ORF">P5673_001013</name>
</gene>
<reference evidence="7" key="1">
    <citation type="journal article" date="2023" name="G3 (Bethesda)">
        <title>Whole genome assembly and annotation of the endangered Caribbean coral Acropora cervicornis.</title>
        <authorList>
            <person name="Selwyn J.D."/>
            <person name="Vollmer S.V."/>
        </authorList>
    </citation>
    <scope>NUCLEOTIDE SEQUENCE</scope>
    <source>
        <strain evidence="7">K2</strain>
    </source>
</reference>
<dbReference type="AlphaFoldDB" id="A0AAD9VG97"/>
<sequence>MASSEDEVLGSNTSLFEEQFKELTSLITYFDNCSRETQEFIENMRRKLKDSIETDLITDAERQRLLSFSEKKATLLVVGQTNSGKSSFVNELLGGSFMPTSELPCTSRIVRLKFSEENYYQVLDDCSPSGRIRTPFSKKKLPREAIELGDNKRGDPSWINAVVEVGLNNPLLQGGHLEVIDAPGMSENEALDTIVDECMHGVLQVIVYVLDGNSSLRLQERGFLLKLKEKVGNLPIFFVCNKIDDDLRAKEFDYDSESEDEDETKPRSSKEKVRVAYQALVNCHMVPKDILPAECPFFHSLSSKGVRSSRLKKETSWFTLEFDTLKSKLLKFAASGINAHVRAGSELLCKIQDRLFDLFLSCNFEEGQDSLQDDLFKHLEVKELEYYRSMTRYLEKNTSTFADAIYYAIKHNKTKIELDASEMQFDSIKIGNVVGRNEVVEQCRRQIKDIVLFKVMDISVARVKDEITSICEKFRSSLETTFSEVVKQDNRLASLVTRQLEYSFLLHFQQGDFCQHFDYALMKFGVKLDEAFQAVSDVWSAIRGKGTRLNEKWKRELARAVLERIDCHAIAEKIRLNIQVDLDKGHQLFLANVEFMKIFCAEAGKNSSTQRTFAAEKAPCFSRLISEASALCRTLDLEGPTRVVVGKSLGRMGHRGHVFKVRANKRLVAKQLTGSIPLQEEHYLGVTRAMRRFQHDAKRVLKPESLMLDKSNRITVLYPKMHTDLFARLEKHSEEAPILFHDGLRIVLQMIEALESCWDRGLHHIDLRITNVLFEGYSEAKLNVSKPRNDAIMYPDEGPPFHVPDRIPGEASKIGTEIEILKSHCVYSLAILFWLIVEQKYIRPGYSKTDNVTQVYRAIAQCKDSEFVKTSLNKKESKSVQKAVGMIVSTFNARKEKEVMWVWLDNFKSSIQKMLSSTPIVHESTV</sequence>
<comment type="subcellular location">
    <subcellularLocation>
        <location evidence="1">Cytoplasm</location>
    </subcellularLocation>
</comment>
<keyword evidence="3" id="KW-0723">Serine/threonine-protein kinase</keyword>
<name>A0AAD9VG97_ACRCE</name>
<dbReference type="Gene3D" id="1.10.510.10">
    <property type="entry name" value="Transferase(Phosphotransferase) domain 1"/>
    <property type="match status" value="1"/>
</dbReference>
<dbReference type="GO" id="GO:0044344">
    <property type="term" value="P:cellular response to fibroblast growth factor stimulus"/>
    <property type="evidence" value="ECO:0007669"/>
    <property type="project" value="TreeGrafter"/>
</dbReference>
<comment type="caution">
    <text evidence="7">The sequence shown here is derived from an EMBL/GenBank/DDBJ whole genome shotgun (WGS) entry which is preliminary data.</text>
</comment>
<keyword evidence="5 7" id="KW-0418">Kinase</keyword>
<dbReference type="SUPFAM" id="SSF52540">
    <property type="entry name" value="P-loop containing nucleoside triphosphate hydrolases"/>
    <property type="match status" value="1"/>
</dbReference>
<keyword evidence="4" id="KW-0808">Transferase</keyword>
<accession>A0AAD9VG97</accession>
<dbReference type="GO" id="GO:0043066">
    <property type="term" value="P:negative regulation of apoptotic process"/>
    <property type="evidence" value="ECO:0007669"/>
    <property type="project" value="TreeGrafter"/>
</dbReference>
<dbReference type="Pfam" id="PF00350">
    <property type="entry name" value="Dynamin_N"/>
    <property type="match status" value="1"/>
</dbReference>
<dbReference type="InterPro" id="IPR051302">
    <property type="entry name" value="Dual_SerThr-Tyr_Kinase"/>
</dbReference>
<organism evidence="7 8">
    <name type="scientific">Acropora cervicornis</name>
    <name type="common">Staghorn coral</name>
    <dbReference type="NCBI Taxonomy" id="6130"/>
    <lineage>
        <taxon>Eukaryota</taxon>
        <taxon>Metazoa</taxon>
        <taxon>Cnidaria</taxon>
        <taxon>Anthozoa</taxon>
        <taxon>Hexacorallia</taxon>
        <taxon>Scleractinia</taxon>
        <taxon>Astrocoeniina</taxon>
        <taxon>Acroporidae</taxon>
        <taxon>Acropora</taxon>
    </lineage>
</organism>
<proteinExistence type="predicted"/>
<dbReference type="InterPro" id="IPR045063">
    <property type="entry name" value="Dynamin_N"/>
</dbReference>
<dbReference type="GO" id="GO:0070374">
    <property type="term" value="P:positive regulation of ERK1 and ERK2 cascade"/>
    <property type="evidence" value="ECO:0007669"/>
    <property type="project" value="TreeGrafter"/>
</dbReference>
<evidence type="ECO:0000256" key="5">
    <source>
        <dbReference type="ARBA" id="ARBA00022777"/>
    </source>
</evidence>
<reference evidence="7" key="2">
    <citation type="journal article" date="2023" name="Science">
        <title>Genomic signatures of disease resistance in endangered staghorn corals.</title>
        <authorList>
            <person name="Vollmer S.V."/>
            <person name="Selwyn J.D."/>
            <person name="Despard B.A."/>
            <person name="Roesel C.L."/>
        </authorList>
    </citation>
    <scope>NUCLEOTIDE SEQUENCE</scope>
    <source>
        <strain evidence="7">K2</strain>
    </source>
</reference>
<dbReference type="PANTHER" id="PTHR46392">
    <property type="entry name" value="DUAL SERINE/THREONINE AND TYROSINE PROTEIN KINASE"/>
    <property type="match status" value="1"/>
</dbReference>
<dbReference type="GO" id="GO:0005737">
    <property type="term" value="C:cytoplasm"/>
    <property type="evidence" value="ECO:0007669"/>
    <property type="project" value="UniProtKB-SubCell"/>
</dbReference>
<dbReference type="Proteomes" id="UP001249851">
    <property type="component" value="Unassembled WGS sequence"/>
</dbReference>
<dbReference type="SUPFAM" id="SSF56112">
    <property type="entry name" value="Protein kinase-like (PK-like)"/>
    <property type="match status" value="1"/>
</dbReference>
<dbReference type="InterPro" id="IPR027417">
    <property type="entry name" value="P-loop_NTPase"/>
</dbReference>
<evidence type="ECO:0000256" key="4">
    <source>
        <dbReference type="ARBA" id="ARBA00022679"/>
    </source>
</evidence>
<dbReference type="GO" id="GO:0005524">
    <property type="term" value="F:ATP binding"/>
    <property type="evidence" value="ECO:0007669"/>
    <property type="project" value="InterPro"/>
</dbReference>
<protein>
    <submittedName>
        <fullName evidence="7">Dual serine/threonine and tyrosine protein kinase</fullName>
    </submittedName>
</protein>
<keyword evidence="2" id="KW-0963">Cytoplasm</keyword>